<dbReference type="EMBL" id="QTSX02006156">
    <property type="protein sequence ID" value="KAJ9055922.1"/>
    <property type="molecule type" value="Genomic_DNA"/>
</dbReference>
<accession>A0ACC2S0W3</accession>
<protein>
    <submittedName>
        <fullName evidence="1">Uncharacterized protein</fullName>
    </submittedName>
</protein>
<proteinExistence type="predicted"/>
<keyword evidence="2" id="KW-1185">Reference proteome</keyword>
<gene>
    <name evidence="1" type="ORF">DSO57_1038350</name>
</gene>
<dbReference type="Proteomes" id="UP001165960">
    <property type="component" value="Unassembled WGS sequence"/>
</dbReference>
<sequence length="383" mass="42288">MLDLPSIAFASTQAILQVAFNTLFGFILVRCGYLSQSEHKGLVAVNLNFFTPCILFTKMAADATLSTYLSIWPIIPIYICLVALSNLMAYLGSKALDLSSSQRRFTTLAIFFTNTNSIPLSLFLSVVRNPSVSMLFLWKEGDNLKDIEGRGMTYIMMFLSLTNLVCWSYGVRLITLDLTHQDINETTPILHSEPDSKSPIAFISRLLREFRSFLNPPLAAILAAFLVALIPPLKSFLFNDSIISIAFMATLSSCGSAAVPCLLLSLGGSLAFLLQRGRLISFQLVGYIALSRLILLPLIMGPILYFLRSCFYLGGDPTFLFVIMLILSTPTAVNSLSLCQSVRAYEDEMAMVLLFSYLIALPILTASVSCYMYFIQNIGIPSP</sequence>
<name>A0ACC2S0W3_9FUNG</name>
<organism evidence="1 2">
    <name type="scientific">Entomophthora muscae</name>
    <dbReference type="NCBI Taxonomy" id="34485"/>
    <lineage>
        <taxon>Eukaryota</taxon>
        <taxon>Fungi</taxon>
        <taxon>Fungi incertae sedis</taxon>
        <taxon>Zoopagomycota</taxon>
        <taxon>Entomophthoromycotina</taxon>
        <taxon>Entomophthoromycetes</taxon>
        <taxon>Entomophthorales</taxon>
        <taxon>Entomophthoraceae</taxon>
        <taxon>Entomophthora</taxon>
    </lineage>
</organism>
<comment type="caution">
    <text evidence="1">The sequence shown here is derived from an EMBL/GenBank/DDBJ whole genome shotgun (WGS) entry which is preliminary data.</text>
</comment>
<reference evidence="1" key="1">
    <citation type="submission" date="2022-04" db="EMBL/GenBank/DDBJ databases">
        <title>Genome of the entomopathogenic fungus Entomophthora muscae.</title>
        <authorList>
            <person name="Elya C."/>
            <person name="Lovett B.R."/>
            <person name="Lee E."/>
            <person name="Macias A.M."/>
            <person name="Hajek A.E."/>
            <person name="De Bivort B.L."/>
            <person name="Kasson M.T."/>
            <person name="De Fine Licht H.H."/>
            <person name="Stajich J.E."/>
        </authorList>
    </citation>
    <scope>NUCLEOTIDE SEQUENCE</scope>
    <source>
        <strain evidence="1">Berkeley</strain>
    </source>
</reference>
<evidence type="ECO:0000313" key="1">
    <source>
        <dbReference type="EMBL" id="KAJ9055922.1"/>
    </source>
</evidence>
<evidence type="ECO:0000313" key="2">
    <source>
        <dbReference type="Proteomes" id="UP001165960"/>
    </source>
</evidence>